<feature type="transmembrane region" description="Helical" evidence="4">
    <location>
        <begin position="46"/>
        <end position="64"/>
    </location>
</feature>
<dbReference type="InterPro" id="IPR020846">
    <property type="entry name" value="MFS_dom"/>
</dbReference>
<evidence type="ECO:0000256" key="1">
    <source>
        <dbReference type="ARBA" id="ARBA00022692"/>
    </source>
</evidence>
<sequence length="402" mass="43194">MNSGLKARSLRGLDFINFTLADVRDGIGPFLGIYLLSSQHWNLKDIGLATSIATFAGVMVQTPAGAFVDRLKNKKIIVAIASLLIGFGTLIILIQPSLTVVIISQVVVGIAATFIAPSIAAMTLGLVGYKRLEKRTGRNEMFNHGGNVTSAVLSGLIGYYIGLKGIFIFTLLLSLASVFFLRFIDNDQIDYQLSRGSLSQDKKDITSSWTGIISNPLFLIFTACCVLYHFANAAMLPLAGQYIVSENKVNASVYMSACIVIAQLIMVPTAAWCSAKSTRGRKSLMLLCFAALPIRGLLYTLSPNPYFITSVQILDGFSAGIFGVVSILIIADLTKGSGHFNLANGILITAVGLGASLSNLAGGYIANLFSFRYAFLFLSAVAALAFIICLIFMKETYEPDAR</sequence>
<feature type="transmembrane region" description="Helical" evidence="4">
    <location>
        <begin position="284"/>
        <end position="301"/>
    </location>
</feature>
<evidence type="ECO:0000256" key="2">
    <source>
        <dbReference type="ARBA" id="ARBA00022989"/>
    </source>
</evidence>
<dbReference type="Pfam" id="PF07690">
    <property type="entry name" value="MFS_1"/>
    <property type="match status" value="1"/>
</dbReference>
<feature type="transmembrane region" description="Helical" evidence="4">
    <location>
        <begin position="251"/>
        <end position="272"/>
    </location>
</feature>
<feature type="transmembrane region" description="Helical" evidence="4">
    <location>
        <begin position="76"/>
        <end position="94"/>
    </location>
</feature>
<reference evidence="6 7" key="1">
    <citation type="submission" date="2016-10" db="EMBL/GenBank/DDBJ databases">
        <authorList>
            <person name="de Groot N.N."/>
        </authorList>
    </citation>
    <scope>NUCLEOTIDE SEQUENCE [LARGE SCALE GENOMIC DNA]</scope>
    <source>
        <strain evidence="6 7">DSM 19938</strain>
    </source>
</reference>
<feature type="transmembrane region" description="Helical" evidence="4">
    <location>
        <begin position="205"/>
        <end position="231"/>
    </location>
</feature>
<gene>
    <name evidence="6" type="ORF">SAMN04487995_4440</name>
</gene>
<feature type="transmembrane region" description="Helical" evidence="4">
    <location>
        <begin position="100"/>
        <end position="129"/>
    </location>
</feature>
<organism evidence="6 7">
    <name type="scientific">Dyadobacter koreensis</name>
    <dbReference type="NCBI Taxonomy" id="408657"/>
    <lineage>
        <taxon>Bacteria</taxon>
        <taxon>Pseudomonadati</taxon>
        <taxon>Bacteroidota</taxon>
        <taxon>Cytophagia</taxon>
        <taxon>Cytophagales</taxon>
        <taxon>Spirosomataceae</taxon>
        <taxon>Dyadobacter</taxon>
    </lineage>
</organism>
<feature type="transmembrane region" description="Helical" evidence="4">
    <location>
        <begin position="371"/>
        <end position="393"/>
    </location>
</feature>
<proteinExistence type="predicted"/>
<evidence type="ECO:0000313" key="7">
    <source>
        <dbReference type="Proteomes" id="UP000199532"/>
    </source>
</evidence>
<keyword evidence="2 4" id="KW-1133">Transmembrane helix</keyword>
<feature type="domain" description="Major facilitator superfamily (MFS) profile" evidence="5">
    <location>
        <begin position="1"/>
        <end position="397"/>
    </location>
</feature>
<keyword evidence="7" id="KW-1185">Reference proteome</keyword>
<feature type="transmembrane region" description="Helical" evidence="4">
    <location>
        <begin position="141"/>
        <end position="160"/>
    </location>
</feature>
<dbReference type="RefSeq" id="WP_090338441.1">
    <property type="nucleotide sequence ID" value="NZ_FNXY01000007.1"/>
</dbReference>
<dbReference type="EMBL" id="FNXY01000007">
    <property type="protein sequence ID" value="SEJ39357.1"/>
    <property type="molecule type" value="Genomic_DNA"/>
</dbReference>
<name>A0A1H6YK63_9BACT</name>
<feature type="transmembrane region" description="Helical" evidence="4">
    <location>
        <begin position="307"/>
        <end position="330"/>
    </location>
</feature>
<dbReference type="PANTHER" id="PTHR23539">
    <property type="entry name" value="MFS TRANSPORTER"/>
    <property type="match status" value="1"/>
</dbReference>
<evidence type="ECO:0000259" key="5">
    <source>
        <dbReference type="PROSITE" id="PS50850"/>
    </source>
</evidence>
<evidence type="ECO:0000313" key="6">
    <source>
        <dbReference type="EMBL" id="SEJ39357.1"/>
    </source>
</evidence>
<accession>A0A1H6YK63</accession>
<dbReference type="PANTHER" id="PTHR23539:SF1">
    <property type="entry name" value="MAJOR FACILITATOR SUPERFAMILY (MFS) PROFILE DOMAIN-CONTAINING PROTEIN"/>
    <property type="match status" value="1"/>
</dbReference>
<dbReference type="AlphaFoldDB" id="A0A1H6YK63"/>
<dbReference type="InterPro" id="IPR011701">
    <property type="entry name" value="MFS"/>
</dbReference>
<evidence type="ECO:0000256" key="3">
    <source>
        <dbReference type="ARBA" id="ARBA00023136"/>
    </source>
</evidence>
<dbReference type="GO" id="GO:0022857">
    <property type="term" value="F:transmembrane transporter activity"/>
    <property type="evidence" value="ECO:0007669"/>
    <property type="project" value="InterPro"/>
</dbReference>
<keyword evidence="1 4" id="KW-0812">Transmembrane</keyword>
<evidence type="ECO:0000256" key="4">
    <source>
        <dbReference type="SAM" id="Phobius"/>
    </source>
</evidence>
<dbReference type="OrthoDB" id="9812574at2"/>
<dbReference type="SUPFAM" id="SSF103473">
    <property type="entry name" value="MFS general substrate transporter"/>
    <property type="match status" value="1"/>
</dbReference>
<feature type="transmembrane region" description="Helical" evidence="4">
    <location>
        <begin position="166"/>
        <end position="184"/>
    </location>
</feature>
<feature type="transmembrane region" description="Helical" evidence="4">
    <location>
        <begin position="342"/>
        <end position="365"/>
    </location>
</feature>
<dbReference type="Gene3D" id="1.20.1250.20">
    <property type="entry name" value="MFS general substrate transporter like domains"/>
    <property type="match status" value="2"/>
</dbReference>
<keyword evidence="3 4" id="KW-0472">Membrane</keyword>
<protein>
    <submittedName>
        <fullName evidence="6">Sugar phosphate permease</fullName>
    </submittedName>
</protein>
<dbReference type="STRING" id="408657.SAMN04487995_4440"/>
<dbReference type="Proteomes" id="UP000199532">
    <property type="component" value="Unassembled WGS sequence"/>
</dbReference>
<dbReference type="InterPro" id="IPR036259">
    <property type="entry name" value="MFS_trans_sf"/>
</dbReference>
<dbReference type="PROSITE" id="PS50850">
    <property type="entry name" value="MFS"/>
    <property type="match status" value="1"/>
</dbReference>